<accession>A0ACB9CUJ8</accession>
<dbReference type="EMBL" id="CM042013">
    <property type="protein sequence ID" value="KAI3737957.1"/>
    <property type="molecule type" value="Genomic_DNA"/>
</dbReference>
<proteinExistence type="predicted"/>
<dbReference type="Proteomes" id="UP001055811">
    <property type="component" value="Linkage Group LG05"/>
</dbReference>
<sequence length="134" mass="15354">MILNLPSNPLLNAGFYEELGKYGEIESLNICDNLADHMVGNVYAQLREEEHVAAALQNFSGRFYPCIDINFDSDFITMISFKKLIIHLYLQVAPLSLISQQLRISVKQHIDSMKKTYFAYDGVVFMAWGKKEEI</sequence>
<gene>
    <name evidence="1" type="ORF">L2E82_27975</name>
</gene>
<organism evidence="1 2">
    <name type="scientific">Cichorium intybus</name>
    <name type="common">Chicory</name>
    <dbReference type="NCBI Taxonomy" id="13427"/>
    <lineage>
        <taxon>Eukaryota</taxon>
        <taxon>Viridiplantae</taxon>
        <taxon>Streptophyta</taxon>
        <taxon>Embryophyta</taxon>
        <taxon>Tracheophyta</taxon>
        <taxon>Spermatophyta</taxon>
        <taxon>Magnoliopsida</taxon>
        <taxon>eudicotyledons</taxon>
        <taxon>Gunneridae</taxon>
        <taxon>Pentapetalae</taxon>
        <taxon>asterids</taxon>
        <taxon>campanulids</taxon>
        <taxon>Asterales</taxon>
        <taxon>Asteraceae</taxon>
        <taxon>Cichorioideae</taxon>
        <taxon>Cichorieae</taxon>
        <taxon>Cichoriinae</taxon>
        <taxon>Cichorium</taxon>
    </lineage>
</organism>
<reference evidence="1 2" key="2">
    <citation type="journal article" date="2022" name="Mol. Ecol. Resour.">
        <title>The genomes of chicory, endive, great burdock and yacon provide insights into Asteraceae paleo-polyploidization history and plant inulin production.</title>
        <authorList>
            <person name="Fan W."/>
            <person name="Wang S."/>
            <person name="Wang H."/>
            <person name="Wang A."/>
            <person name="Jiang F."/>
            <person name="Liu H."/>
            <person name="Zhao H."/>
            <person name="Xu D."/>
            <person name="Zhang Y."/>
        </authorList>
    </citation>
    <scope>NUCLEOTIDE SEQUENCE [LARGE SCALE GENOMIC DNA]</scope>
    <source>
        <strain evidence="2">cv. Punajuju</strain>
        <tissue evidence="1">Leaves</tissue>
    </source>
</reference>
<evidence type="ECO:0000313" key="1">
    <source>
        <dbReference type="EMBL" id="KAI3737957.1"/>
    </source>
</evidence>
<keyword evidence="2" id="KW-1185">Reference proteome</keyword>
<reference evidence="2" key="1">
    <citation type="journal article" date="2022" name="Mol. Ecol. Resour.">
        <title>The genomes of chicory, endive, great burdock and yacon provide insights into Asteraceae palaeo-polyploidization history and plant inulin production.</title>
        <authorList>
            <person name="Fan W."/>
            <person name="Wang S."/>
            <person name="Wang H."/>
            <person name="Wang A."/>
            <person name="Jiang F."/>
            <person name="Liu H."/>
            <person name="Zhao H."/>
            <person name="Xu D."/>
            <person name="Zhang Y."/>
        </authorList>
    </citation>
    <scope>NUCLEOTIDE SEQUENCE [LARGE SCALE GENOMIC DNA]</scope>
    <source>
        <strain evidence="2">cv. Punajuju</strain>
    </source>
</reference>
<comment type="caution">
    <text evidence="1">The sequence shown here is derived from an EMBL/GenBank/DDBJ whole genome shotgun (WGS) entry which is preliminary data.</text>
</comment>
<evidence type="ECO:0000313" key="2">
    <source>
        <dbReference type="Proteomes" id="UP001055811"/>
    </source>
</evidence>
<name>A0ACB9CUJ8_CICIN</name>
<protein>
    <submittedName>
        <fullName evidence="1">Uncharacterized protein</fullName>
    </submittedName>
</protein>